<dbReference type="Pfam" id="PF00583">
    <property type="entry name" value="Acetyltransf_1"/>
    <property type="match status" value="1"/>
</dbReference>
<dbReference type="EMBL" id="JOTM01000015">
    <property type="protein sequence ID" value="KEK23464.1"/>
    <property type="molecule type" value="Genomic_DNA"/>
</dbReference>
<evidence type="ECO:0000313" key="2">
    <source>
        <dbReference type="EMBL" id="KEK23464.1"/>
    </source>
</evidence>
<gene>
    <name evidence="2" type="ORF">BAGA_08150</name>
</gene>
<feature type="domain" description="N-acetyltransferase" evidence="1">
    <location>
        <begin position="1"/>
        <end position="134"/>
    </location>
</feature>
<evidence type="ECO:0000313" key="3">
    <source>
        <dbReference type="Proteomes" id="UP000027778"/>
    </source>
</evidence>
<organism evidence="2 3">
    <name type="scientific">Bacillus gaemokensis</name>
    <dbReference type="NCBI Taxonomy" id="574375"/>
    <lineage>
        <taxon>Bacteria</taxon>
        <taxon>Bacillati</taxon>
        <taxon>Bacillota</taxon>
        <taxon>Bacilli</taxon>
        <taxon>Bacillales</taxon>
        <taxon>Bacillaceae</taxon>
        <taxon>Bacillus</taxon>
        <taxon>Bacillus cereus group</taxon>
    </lineage>
</organism>
<dbReference type="SUPFAM" id="SSF55729">
    <property type="entry name" value="Acyl-CoA N-acyltransferases (Nat)"/>
    <property type="match status" value="1"/>
</dbReference>
<keyword evidence="3" id="KW-1185">Reference proteome</keyword>
<name>A0A073K868_9BACI</name>
<dbReference type="AlphaFoldDB" id="A0A073K868"/>
<reference evidence="2 3" key="1">
    <citation type="submission" date="2014-06" db="EMBL/GenBank/DDBJ databases">
        <title>Draft genome sequence of Bacillus gaemokensis JCM 15801 (MCCC 1A00707).</title>
        <authorList>
            <person name="Lai Q."/>
            <person name="Liu Y."/>
            <person name="Shao Z."/>
        </authorList>
    </citation>
    <scope>NUCLEOTIDE SEQUENCE [LARGE SCALE GENOMIC DNA]</scope>
    <source>
        <strain evidence="2 3">JCM 15801</strain>
    </source>
</reference>
<dbReference type="InterPro" id="IPR000182">
    <property type="entry name" value="GNAT_dom"/>
</dbReference>
<accession>A0A073K868</accession>
<dbReference type="PROSITE" id="PS51186">
    <property type="entry name" value="GNAT"/>
    <property type="match status" value="1"/>
</dbReference>
<proteinExistence type="predicted"/>
<evidence type="ECO:0000259" key="1">
    <source>
        <dbReference type="PROSITE" id="PS51186"/>
    </source>
</evidence>
<protein>
    <recommendedName>
        <fullName evidence="1">N-acetyltransferase domain-containing protein</fullName>
    </recommendedName>
</protein>
<dbReference type="RefSeq" id="WP_033675456.1">
    <property type="nucleotide sequence ID" value="NZ_JOTM01000015.1"/>
</dbReference>
<dbReference type="GO" id="GO:0016747">
    <property type="term" value="F:acyltransferase activity, transferring groups other than amino-acyl groups"/>
    <property type="evidence" value="ECO:0007669"/>
    <property type="project" value="InterPro"/>
</dbReference>
<dbReference type="InterPro" id="IPR016181">
    <property type="entry name" value="Acyl_CoA_acyltransferase"/>
</dbReference>
<dbReference type="OrthoDB" id="9775804at2"/>
<dbReference type="eggNOG" id="COG0456">
    <property type="taxonomic scope" value="Bacteria"/>
</dbReference>
<comment type="caution">
    <text evidence="2">The sequence shown here is derived from an EMBL/GenBank/DDBJ whole genome shotgun (WGS) entry which is preliminary data.</text>
</comment>
<dbReference type="Gene3D" id="3.40.630.30">
    <property type="match status" value="1"/>
</dbReference>
<sequence length="134" mass="14985">MNILHEMPTIKEYIDLRRSTGKSAQDESLAQIALNHTIHSVIVKEGDESEVLGLGRIIGDGAYFFQIVDMMASPLQKDKGIDDIVLKELLSYLEGKSLKGTHVTVMADVSSIKLYQKFGFNLVYPDFYGMSRSL</sequence>
<dbReference type="STRING" id="574375.AZF08_15555"/>
<dbReference type="Proteomes" id="UP000027778">
    <property type="component" value="Unassembled WGS sequence"/>
</dbReference>